<dbReference type="Gene3D" id="3.10.129.110">
    <property type="entry name" value="Polyketide synthase dehydratase"/>
    <property type="match status" value="1"/>
</dbReference>
<dbReference type="SUPFAM" id="SSF47336">
    <property type="entry name" value="ACP-like"/>
    <property type="match status" value="1"/>
</dbReference>
<keyword evidence="2" id="KW-0597">Phosphoprotein</keyword>
<evidence type="ECO:0000313" key="12">
    <source>
        <dbReference type="Proteomes" id="UP000799428"/>
    </source>
</evidence>
<proteinExistence type="predicted"/>
<dbReference type="PROSITE" id="PS00606">
    <property type="entry name" value="KS3_1"/>
    <property type="match status" value="1"/>
</dbReference>
<dbReference type="GO" id="GO:0031177">
    <property type="term" value="F:phosphopantetheine binding"/>
    <property type="evidence" value="ECO:0007669"/>
    <property type="project" value="InterPro"/>
</dbReference>
<dbReference type="Gene3D" id="3.40.50.720">
    <property type="entry name" value="NAD(P)-binding Rossmann-like Domain"/>
    <property type="match status" value="2"/>
</dbReference>
<gene>
    <name evidence="11" type="ORF">K504DRAFT_480815</name>
</gene>
<protein>
    <submittedName>
        <fullName evidence="11">Putative polyketide synthase</fullName>
    </submittedName>
</protein>
<dbReference type="PROSITE" id="PS52004">
    <property type="entry name" value="KS3_2"/>
    <property type="match status" value="1"/>
</dbReference>
<sequence>MPHKTRDDYRSEESGLEPIAICGMACRLPGGVDSASSLWDMLVEKRTGQTPKVPQSRFNVDAHYHENPDRPGSLNVLGGYFLDGQPHDFDPSAFNMTPIEAQWLDPQQRRMLEVTYECLESAGIPLDKISGSCTAVFVGSFTADYQQMSIREPDFRHNYAATGVDPGIISNRIGNVFNLNGPSFTINTACSSSVYAIHNACHALRARDCDSAIAGGVNLILTVDQHMNTAKLGILSPRSTCNTYDAAADGYGRAEGAGALFLKRLSDAIRDGDPVRGVIRSSAVNTNGKVEGMGITHPSIKGQERVVRMAYSKANLDPNRTLVAELHGTGTPVGDPIETHATANAMNDTRSPSKPLLLGALKPNIGHSEAASGIFAVRKAAMMTEAAVIPGVALFKNINPKILEHEWNVKVNVDTIPWPEIHGPRRASVSSFGYRGTNGHIIVESVESLYPWYQHGKRKAERLPESVSSRPFLICFSAHDKPTLTRNIKAHAEIASRYHLSDLSYTLNMRRTRYPTRAFAIAREGSEVDALLPANLQLGTTRPGTFDTGFLFTGQGAQWAGMGQQALRDFPSMLQTIRRLDGILARLSPPPSLILVDFLLQDPSVASRYINNAEIAQPLCTAIQIALVDLFAEWDIGPSVSIGHSSGEIGAAYASGLLSAPEAIVVAYCRGMAVKESAPFGSMLAVGLGAEEVRQHLSGFEDRIFIACENSPNSVTLSGLSEAISEAKARFDTEPIFARELKTGRAYHSPQMTSVSIVYETKLKEALMTLSGENFTWRRPRTGMISSVTGEVLEVNHLPCEYWSANLRQRVLFSTAITVLGTSEAFSSCKSLVEIGPHSALSGPFKQIKKAHNLEQLTYIPSLAREKNDTNQLLSVAGSLFLVNYPVDLDTVNSEILGFGTLAARKQRSRHLLVDLPPYQWNYSKQYWAEPRPSVEQRRITHARHDLLGRMVTGLSNTSRVWRNVLRQRDVTWLVDHKLGGTVIFPAAGHMSLAIEALRQVLENSSGLLRFESVTLRDVDIKTALVVPDTDVGVEILVRFERLSPTPPGGRDWYSFHVESLVESEWTLHCQGRISAGHKHGPSQISPVEIKDLTQKVHGKRWYETFDRVGFNYGPNFQQVKTVQTNRKIHHAAGDVSILQESAVMKGESRYMIHPSSVDACLQLIIISIHRGRHKDVPYGVVPTRIEEATLTMPDNEDIAIGSAVAWTDEISGRYFGTHTQLFGQSGKMLLDIKNLRCVAYEAAIPPGTSEKRSATPFSAVNWEPESDQQSILNQVVPMKVNVLTVKHADSKDLINALQKHLPNTSGSALEDFLPDKRKSLVINDSDGTLFNSLDATAFEALRRALCAGLPTLWLTKGVRQGSNISAGIADGFLRVIRSERAAAKIALLDYDESEDLAHVSQIIVQKLLSLVGNQLKDTEFWLRQGILYISRILPQASLNSALAPSSDHFESAQLPQGAKLSGQAIDHQLIFQQSAMSSTALPPEHVEIQVLASQLNNDSECPILVYGTVIRAGPLVDSSIMGHAVIAITTESLTTMVSTAVYTVVGRNLDKLKLLADLSHALHATNIESSTAICTNDRVLLLPGPEPVTNALIKLASVRRWNLMVVCPRFVDRPDFVTKFGIEEDKVQIVVDTEVSTTRPEGQADVIVSHDFSSLSQEAWRSIKPTGRFVLYNSPLASAPEMLPFVRGASFIPTSWKASLNKGNAFATRLLESSLQLLQANGTTFGGKGYNIIDVQDIQNLQEAHHLQNPIVQYNYGQSIVKVKPQRKALKLSPDATFLLVGCLGGLGRSLTKFMLDHGCRHFTFLSRSGTDKPEAAHIVRSLQEEGASVEVFRTDASDALEVKRIVSMIHTDRPIRGVVHAAMVLKDGLFEKMDYDSFMTAVIPKVNGALSLHDALQDINLDFLVMTSSISAVLGNPGQANYSAANSFLDALAFHRNVNGLAATSLALPMVLDVGVVAESDILETQLTRKGLYGIDEYEMLRGFEVAMSQPTPQVGHHTQHHNSQIIMGLEATELAKAVAKIDTANAYWYEDPRLTYIRTELDMITAESGSTVQTGTVAQDIKTAMSQSRDAAIAVVAQHVAKRVSSILMIPVEDFDLDGPSIASYGLDSMIGAEMRTWLYKEFGLDFPFQKLLAPTLSFVALAGVVLETLDGRD</sequence>
<feature type="domain" description="PKS/mFAS DH" evidence="10">
    <location>
        <begin position="945"/>
        <end position="1247"/>
    </location>
</feature>
<dbReference type="Pfam" id="PF14765">
    <property type="entry name" value="PS-DH"/>
    <property type="match status" value="1"/>
</dbReference>
<dbReference type="SMART" id="SM00825">
    <property type="entry name" value="PKS_KS"/>
    <property type="match status" value="1"/>
</dbReference>
<evidence type="ECO:0000259" key="10">
    <source>
        <dbReference type="PROSITE" id="PS52019"/>
    </source>
</evidence>
<dbReference type="InterPro" id="IPR013968">
    <property type="entry name" value="PKS_KR"/>
</dbReference>
<dbReference type="InterPro" id="IPR036736">
    <property type="entry name" value="ACP-like_sf"/>
</dbReference>
<dbReference type="InterPro" id="IPR014031">
    <property type="entry name" value="Ketoacyl_synth_C"/>
</dbReference>
<dbReference type="InterPro" id="IPR014030">
    <property type="entry name" value="Ketoacyl_synth_N"/>
</dbReference>
<dbReference type="InterPro" id="IPR018201">
    <property type="entry name" value="Ketoacyl_synth_AS"/>
</dbReference>
<reference evidence="11" key="1">
    <citation type="journal article" date="2020" name="Stud. Mycol.">
        <title>101 Dothideomycetes genomes: a test case for predicting lifestyles and emergence of pathogens.</title>
        <authorList>
            <person name="Haridas S."/>
            <person name="Albert R."/>
            <person name="Binder M."/>
            <person name="Bloem J."/>
            <person name="Labutti K."/>
            <person name="Salamov A."/>
            <person name="Andreopoulos B."/>
            <person name="Baker S."/>
            <person name="Barry K."/>
            <person name="Bills G."/>
            <person name="Bluhm B."/>
            <person name="Cannon C."/>
            <person name="Castanera R."/>
            <person name="Culley D."/>
            <person name="Daum C."/>
            <person name="Ezra D."/>
            <person name="Gonzalez J."/>
            <person name="Henrissat B."/>
            <person name="Kuo A."/>
            <person name="Liang C."/>
            <person name="Lipzen A."/>
            <person name="Lutzoni F."/>
            <person name="Magnuson J."/>
            <person name="Mondo S."/>
            <person name="Nolan M."/>
            <person name="Ohm R."/>
            <person name="Pangilinan J."/>
            <person name="Park H.-J."/>
            <person name="Ramirez L."/>
            <person name="Alfaro M."/>
            <person name="Sun H."/>
            <person name="Tritt A."/>
            <person name="Yoshinaga Y."/>
            <person name="Zwiers L.-H."/>
            <person name="Turgeon B."/>
            <person name="Goodwin S."/>
            <person name="Spatafora J."/>
            <person name="Crous P."/>
            <person name="Grigoriev I."/>
        </authorList>
    </citation>
    <scope>NUCLEOTIDE SEQUENCE</scope>
    <source>
        <strain evidence="11">CBS 279.74</strain>
    </source>
</reference>
<dbReference type="SUPFAM" id="SSF52151">
    <property type="entry name" value="FabD/lysophospholipase-like"/>
    <property type="match status" value="1"/>
</dbReference>
<feature type="active site" description="Proton acceptor; for dehydratase activity" evidence="7">
    <location>
        <position position="977"/>
    </location>
</feature>
<keyword evidence="3" id="KW-0808">Transferase</keyword>
<dbReference type="PROSITE" id="PS52019">
    <property type="entry name" value="PKS_MFAS_DH"/>
    <property type="match status" value="1"/>
</dbReference>
<keyword evidence="6" id="KW-0511">Multifunctional enzyme</keyword>
<dbReference type="InterPro" id="IPR049551">
    <property type="entry name" value="PKS_DH_C"/>
</dbReference>
<dbReference type="Pfam" id="PF16197">
    <property type="entry name" value="KAsynt_C_assoc"/>
    <property type="match status" value="1"/>
</dbReference>
<dbReference type="SMART" id="SM00822">
    <property type="entry name" value="PKS_KR"/>
    <property type="match status" value="1"/>
</dbReference>
<evidence type="ECO:0000259" key="8">
    <source>
        <dbReference type="PROSITE" id="PS50075"/>
    </source>
</evidence>
<evidence type="ECO:0000256" key="6">
    <source>
        <dbReference type="ARBA" id="ARBA00023268"/>
    </source>
</evidence>
<dbReference type="Gene3D" id="3.30.70.3290">
    <property type="match status" value="1"/>
</dbReference>
<dbReference type="SUPFAM" id="SSF55048">
    <property type="entry name" value="Probable ACP-binding domain of malonyl-CoA ACP transacylase"/>
    <property type="match status" value="1"/>
</dbReference>
<keyword evidence="4" id="KW-0521">NADP</keyword>
<dbReference type="InterPro" id="IPR020841">
    <property type="entry name" value="PKS_Beta-ketoAc_synthase_dom"/>
</dbReference>
<name>A0A6G1KDQ7_9PLEO</name>
<dbReference type="InterPro" id="IPR050091">
    <property type="entry name" value="PKS_NRPS_Biosynth_Enz"/>
</dbReference>
<feature type="region of interest" description="C-terminal hotdog fold" evidence="7">
    <location>
        <begin position="1094"/>
        <end position="1247"/>
    </location>
</feature>
<keyword evidence="12" id="KW-1185">Reference proteome</keyword>
<dbReference type="Pfam" id="PF02801">
    <property type="entry name" value="Ketoacyl-synt_C"/>
    <property type="match status" value="1"/>
</dbReference>
<evidence type="ECO:0000259" key="9">
    <source>
        <dbReference type="PROSITE" id="PS52004"/>
    </source>
</evidence>
<dbReference type="GO" id="GO:0004315">
    <property type="term" value="F:3-oxoacyl-[acyl-carrier-protein] synthase activity"/>
    <property type="evidence" value="ECO:0007669"/>
    <property type="project" value="InterPro"/>
</dbReference>
<feature type="domain" description="Ketosynthase family 3 (KS3)" evidence="9">
    <location>
        <begin position="16"/>
        <end position="445"/>
    </location>
</feature>
<dbReference type="InterPro" id="IPR042104">
    <property type="entry name" value="PKS_dehydratase_sf"/>
</dbReference>
<dbReference type="InterPro" id="IPR020807">
    <property type="entry name" value="PKS_DH"/>
</dbReference>
<evidence type="ECO:0000256" key="1">
    <source>
        <dbReference type="ARBA" id="ARBA00022450"/>
    </source>
</evidence>
<dbReference type="Pfam" id="PF00550">
    <property type="entry name" value="PP-binding"/>
    <property type="match status" value="1"/>
</dbReference>
<dbReference type="InterPro" id="IPR009081">
    <property type="entry name" value="PP-bd_ACP"/>
</dbReference>
<dbReference type="InterPro" id="IPR049900">
    <property type="entry name" value="PKS_mFAS_DH"/>
</dbReference>
<dbReference type="InterPro" id="IPR057326">
    <property type="entry name" value="KR_dom"/>
</dbReference>
<dbReference type="Pfam" id="PF00698">
    <property type="entry name" value="Acyl_transf_1"/>
    <property type="match status" value="1"/>
</dbReference>
<dbReference type="InterPro" id="IPR020806">
    <property type="entry name" value="PKS_PP-bd"/>
</dbReference>
<dbReference type="InterPro" id="IPR014043">
    <property type="entry name" value="Acyl_transferase_dom"/>
</dbReference>
<dbReference type="SMART" id="SM00826">
    <property type="entry name" value="PKS_DH"/>
    <property type="match status" value="1"/>
</dbReference>
<dbReference type="Proteomes" id="UP000799428">
    <property type="component" value="Unassembled WGS sequence"/>
</dbReference>
<dbReference type="GO" id="GO:0006633">
    <property type="term" value="P:fatty acid biosynthetic process"/>
    <property type="evidence" value="ECO:0007669"/>
    <property type="project" value="InterPro"/>
</dbReference>
<feature type="region of interest" description="N-terminal hotdog fold" evidence="7">
    <location>
        <begin position="945"/>
        <end position="1081"/>
    </location>
</feature>
<dbReference type="InterPro" id="IPR036291">
    <property type="entry name" value="NAD(P)-bd_dom_sf"/>
</dbReference>
<dbReference type="SUPFAM" id="SSF51735">
    <property type="entry name" value="NAD(P)-binding Rossmann-fold domains"/>
    <property type="match status" value="1"/>
</dbReference>
<dbReference type="PANTHER" id="PTHR43775">
    <property type="entry name" value="FATTY ACID SYNTHASE"/>
    <property type="match status" value="1"/>
</dbReference>
<keyword evidence="5" id="KW-0560">Oxidoreductase</keyword>
<dbReference type="Gene3D" id="1.10.1200.10">
    <property type="entry name" value="ACP-like"/>
    <property type="match status" value="1"/>
</dbReference>
<dbReference type="InterPro" id="IPR016036">
    <property type="entry name" value="Malonyl_transacylase_ACP-bd"/>
</dbReference>
<dbReference type="InterPro" id="IPR032821">
    <property type="entry name" value="PKS_assoc"/>
</dbReference>
<feature type="domain" description="Carrier" evidence="8">
    <location>
        <begin position="2074"/>
        <end position="2153"/>
    </location>
</feature>
<dbReference type="InterPro" id="IPR006162">
    <property type="entry name" value="Ppantetheine_attach_site"/>
</dbReference>
<evidence type="ECO:0000256" key="5">
    <source>
        <dbReference type="ARBA" id="ARBA00023002"/>
    </source>
</evidence>
<dbReference type="GO" id="GO:0044550">
    <property type="term" value="P:secondary metabolite biosynthetic process"/>
    <property type="evidence" value="ECO:0007669"/>
    <property type="project" value="TreeGrafter"/>
</dbReference>
<dbReference type="PROSITE" id="PS00012">
    <property type="entry name" value="PHOSPHOPANTETHEINE"/>
    <property type="match status" value="1"/>
</dbReference>
<dbReference type="Pfam" id="PF00109">
    <property type="entry name" value="ketoacyl-synt"/>
    <property type="match status" value="1"/>
</dbReference>
<dbReference type="GO" id="GO:0004312">
    <property type="term" value="F:fatty acid synthase activity"/>
    <property type="evidence" value="ECO:0007669"/>
    <property type="project" value="TreeGrafter"/>
</dbReference>
<dbReference type="SMART" id="SM00827">
    <property type="entry name" value="PKS_AT"/>
    <property type="match status" value="1"/>
</dbReference>
<dbReference type="Pfam" id="PF08659">
    <property type="entry name" value="KR"/>
    <property type="match status" value="1"/>
</dbReference>
<dbReference type="SUPFAM" id="SSF53901">
    <property type="entry name" value="Thiolase-like"/>
    <property type="match status" value="1"/>
</dbReference>
<dbReference type="OrthoDB" id="329835at2759"/>
<dbReference type="InterPro" id="IPR016035">
    <property type="entry name" value="Acyl_Trfase/lysoPLipase"/>
</dbReference>
<evidence type="ECO:0000256" key="3">
    <source>
        <dbReference type="ARBA" id="ARBA00022679"/>
    </source>
</evidence>
<dbReference type="Pfam" id="PF21089">
    <property type="entry name" value="PKS_DH_N"/>
    <property type="match status" value="1"/>
</dbReference>
<evidence type="ECO:0000313" key="11">
    <source>
        <dbReference type="EMBL" id="KAF2710675.1"/>
    </source>
</evidence>
<evidence type="ECO:0000256" key="4">
    <source>
        <dbReference type="ARBA" id="ARBA00022857"/>
    </source>
</evidence>
<organism evidence="11 12">
    <name type="scientific">Pleomassaria siparia CBS 279.74</name>
    <dbReference type="NCBI Taxonomy" id="1314801"/>
    <lineage>
        <taxon>Eukaryota</taxon>
        <taxon>Fungi</taxon>
        <taxon>Dikarya</taxon>
        <taxon>Ascomycota</taxon>
        <taxon>Pezizomycotina</taxon>
        <taxon>Dothideomycetes</taxon>
        <taxon>Pleosporomycetidae</taxon>
        <taxon>Pleosporales</taxon>
        <taxon>Pleomassariaceae</taxon>
        <taxon>Pleomassaria</taxon>
    </lineage>
</organism>
<dbReference type="SMART" id="SM00823">
    <property type="entry name" value="PKS_PP"/>
    <property type="match status" value="1"/>
</dbReference>
<dbReference type="InterPro" id="IPR049552">
    <property type="entry name" value="PKS_DH_N"/>
</dbReference>
<dbReference type="EMBL" id="MU005768">
    <property type="protein sequence ID" value="KAF2710675.1"/>
    <property type="molecule type" value="Genomic_DNA"/>
</dbReference>
<dbReference type="InterPro" id="IPR001227">
    <property type="entry name" value="Ac_transferase_dom_sf"/>
</dbReference>
<dbReference type="InterPro" id="IPR016039">
    <property type="entry name" value="Thiolase-like"/>
</dbReference>
<feature type="active site" description="Proton donor; for dehydratase activity" evidence="7">
    <location>
        <position position="1159"/>
    </location>
</feature>
<dbReference type="PANTHER" id="PTHR43775:SF50">
    <property type="entry name" value="HIGHLY REDUCING POLYKETIDE SYNTHASE SRDA"/>
    <property type="match status" value="1"/>
</dbReference>
<keyword evidence="1" id="KW-0596">Phosphopantetheine</keyword>
<dbReference type="CDD" id="cd00833">
    <property type="entry name" value="PKS"/>
    <property type="match status" value="1"/>
</dbReference>
<evidence type="ECO:0000256" key="2">
    <source>
        <dbReference type="ARBA" id="ARBA00022553"/>
    </source>
</evidence>
<dbReference type="PROSITE" id="PS50075">
    <property type="entry name" value="CARRIER"/>
    <property type="match status" value="1"/>
</dbReference>
<accession>A0A6G1KDQ7</accession>
<evidence type="ECO:0000256" key="7">
    <source>
        <dbReference type="PROSITE-ProRule" id="PRU01363"/>
    </source>
</evidence>
<dbReference type="Gene3D" id="3.40.366.10">
    <property type="entry name" value="Malonyl-Coenzyme A Acyl Carrier Protein, domain 2"/>
    <property type="match status" value="1"/>
</dbReference>
<dbReference type="Gene3D" id="3.40.47.10">
    <property type="match status" value="1"/>
</dbReference>